<keyword evidence="4" id="KW-1185">Reference proteome</keyword>
<dbReference type="PANTHER" id="PTHR36984">
    <property type="entry name" value="CRISPR-ASSOCIATED ENDORIBONUCLEASE CAS6 1"/>
    <property type="match status" value="1"/>
</dbReference>
<dbReference type="NCBIfam" id="TIGR01877">
    <property type="entry name" value="cas_cas6"/>
    <property type="match status" value="1"/>
</dbReference>
<dbReference type="PANTHER" id="PTHR36984:SF3">
    <property type="entry name" value="CRISPR-ASSOCIATED ENDORIBONUCLEASE CAS6"/>
    <property type="match status" value="1"/>
</dbReference>
<dbReference type="Gene3D" id="3.30.70.1900">
    <property type="match status" value="1"/>
</dbReference>
<dbReference type="Gene3D" id="3.30.70.1890">
    <property type="match status" value="1"/>
</dbReference>
<accession>D1AI68</accession>
<organism evidence="3 4">
    <name type="scientific">Sebaldella termitidis (strain ATCC 33386 / NCTC 11300)</name>
    <dbReference type="NCBI Taxonomy" id="526218"/>
    <lineage>
        <taxon>Bacteria</taxon>
        <taxon>Fusobacteriati</taxon>
        <taxon>Fusobacteriota</taxon>
        <taxon>Fusobacteriia</taxon>
        <taxon>Fusobacteriales</taxon>
        <taxon>Leptotrichiaceae</taxon>
        <taxon>Sebaldella</taxon>
    </lineage>
</organism>
<keyword evidence="1" id="KW-0051">Antiviral defense</keyword>
<dbReference type="GO" id="GO:0051607">
    <property type="term" value="P:defense response to virus"/>
    <property type="evidence" value="ECO:0007669"/>
    <property type="project" value="UniProtKB-KW"/>
</dbReference>
<dbReference type="Proteomes" id="UP000000845">
    <property type="component" value="Chromosome"/>
</dbReference>
<evidence type="ECO:0000259" key="2">
    <source>
        <dbReference type="Pfam" id="PF01881"/>
    </source>
</evidence>
<name>D1AI68_SEBTE</name>
<dbReference type="EMBL" id="CP001739">
    <property type="protein sequence ID" value="ACZ08452.1"/>
    <property type="molecule type" value="Genomic_DNA"/>
</dbReference>
<dbReference type="CDD" id="cd21140">
    <property type="entry name" value="Cas6_I-like"/>
    <property type="match status" value="1"/>
</dbReference>
<dbReference type="RefSeq" id="WP_012861048.1">
    <property type="nucleotide sequence ID" value="NC_013517.1"/>
</dbReference>
<evidence type="ECO:0000256" key="1">
    <source>
        <dbReference type="ARBA" id="ARBA00023118"/>
    </source>
</evidence>
<evidence type="ECO:0000313" key="4">
    <source>
        <dbReference type="Proteomes" id="UP000000845"/>
    </source>
</evidence>
<dbReference type="Pfam" id="PF01881">
    <property type="entry name" value="Cas_Cas6_C"/>
    <property type="match status" value="1"/>
</dbReference>
<dbReference type="AlphaFoldDB" id="D1AI68"/>
<dbReference type="HOGENOM" id="CLU_090947_1_0_0"/>
<dbReference type="KEGG" id="str:Sterm_1593"/>
<reference evidence="3 4" key="2">
    <citation type="journal article" date="2010" name="Stand. Genomic Sci.">
        <title>Complete genome sequence of Sebaldella termitidis type strain (NCTC 11300).</title>
        <authorList>
            <person name="Harmon-Smith M."/>
            <person name="Celia L."/>
            <person name="Chertkov O."/>
            <person name="Lapidus A."/>
            <person name="Copeland A."/>
            <person name="Glavina Del Rio T."/>
            <person name="Nolan M."/>
            <person name="Lucas S."/>
            <person name="Tice H."/>
            <person name="Cheng J.F."/>
            <person name="Han C."/>
            <person name="Detter J.C."/>
            <person name="Bruce D."/>
            <person name="Goodwin L."/>
            <person name="Pitluck S."/>
            <person name="Pati A."/>
            <person name="Liolios K."/>
            <person name="Ivanova N."/>
            <person name="Mavromatis K."/>
            <person name="Mikhailova N."/>
            <person name="Chen A."/>
            <person name="Palaniappan K."/>
            <person name="Land M."/>
            <person name="Hauser L."/>
            <person name="Chang Y.J."/>
            <person name="Jeffries C.D."/>
            <person name="Brettin T."/>
            <person name="Goker M."/>
            <person name="Beck B."/>
            <person name="Bristow J."/>
            <person name="Eisen J.A."/>
            <person name="Markowitz V."/>
            <person name="Hugenholtz P."/>
            <person name="Kyrpides N.C."/>
            <person name="Klenk H.P."/>
            <person name="Chen F."/>
        </authorList>
    </citation>
    <scope>NUCLEOTIDE SEQUENCE [LARGE SCALE GENOMIC DNA]</scope>
    <source>
        <strain evidence="4">ATCC 33386 / NCTC 11300</strain>
    </source>
</reference>
<dbReference type="InterPro" id="IPR045747">
    <property type="entry name" value="CRISPR-assoc_prot_Cas6_N_sf"/>
</dbReference>
<dbReference type="eggNOG" id="COG1583">
    <property type="taxonomic scope" value="Bacteria"/>
</dbReference>
<feature type="domain" description="CRISPR associated protein Cas6 C-terminal" evidence="2">
    <location>
        <begin position="119"/>
        <end position="241"/>
    </location>
</feature>
<gene>
    <name evidence="3" type="ordered locus">Sterm_1593</name>
</gene>
<proteinExistence type="predicted"/>
<dbReference type="InterPro" id="IPR010156">
    <property type="entry name" value="CRISPR-assoc_prot_Cas6"/>
</dbReference>
<dbReference type="GO" id="GO:0016788">
    <property type="term" value="F:hydrolase activity, acting on ester bonds"/>
    <property type="evidence" value="ECO:0007669"/>
    <property type="project" value="InterPro"/>
</dbReference>
<reference evidence="4" key="1">
    <citation type="submission" date="2009-09" db="EMBL/GenBank/DDBJ databases">
        <title>The complete chromosome of Sebaldella termitidis ATCC 33386.</title>
        <authorList>
            <consortium name="US DOE Joint Genome Institute (JGI-PGF)"/>
            <person name="Lucas S."/>
            <person name="Copeland A."/>
            <person name="Lapidus A."/>
            <person name="Glavina del Rio T."/>
            <person name="Dalin E."/>
            <person name="Tice H."/>
            <person name="Bruce D."/>
            <person name="Goodwin L."/>
            <person name="Pitluck S."/>
            <person name="Kyrpides N."/>
            <person name="Mavromatis K."/>
            <person name="Ivanova N."/>
            <person name="Mikhailova N."/>
            <person name="Sims D."/>
            <person name="Meincke L."/>
            <person name="Brettin T."/>
            <person name="Detter J.C."/>
            <person name="Han C."/>
            <person name="Larimer F."/>
            <person name="Land M."/>
            <person name="Hauser L."/>
            <person name="Markowitz V."/>
            <person name="Cheng J.F."/>
            <person name="Hugenholtz P."/>
            <person name="Woyke T."/>
            <person name="Wu D."/>
            <person name="Eisen J.A."/>
        </authorList>
    </citation>
    <scope>NUCLEOTIDE SEQUENCE [LARGE SCALE GENOMIC DNA]</scope>
    <source>
        <strain evidence="4">ATCC 33386 / NCTC 11300</strain>
    </source>
</reference>
<evidence type="ECO:0000313" key="3">
    <source>
        <dbReference type="EMBL" id="ACZ08452.1"/>
    </source>
</evidence>
<protein>
    <submittedName>
        <fullName evidence="3">CRISPR-associated protein Cas6</fullName>
    </submittedName>
</protein>
<dbReference type="InterPro" id="IPR049435">
    <property type="entry name" value="Cas_Cas6_C"/>
</dbReference>
<dbReference type="STRING" id="526218.Sterm_1593"/>
<sequence length="242" mass="28793">MRLSLHCELKENEIPLDYRRKIVSMFKRCLTNYDKDVYNKYYHMRDPIQKEFTFSNYFQKPIMKKETIEIPNKRIIINFSTSDNVIGIDFYNAFVKNLYQEIRFSNLNSIKITRIVVQKERKIVSNKVVFRTQSPLIVRDHHPESGKDWYYSCNDMNFEKFLKRNLYNQLKDKFSEKIEKDLENLSIRKVDMKKIIVTSYGIKMASSIGSFEMEGEQYILNEIYQSGAGSKKSLGFSMVDIV</sequence>